<evidence type="ECO:0000256" key="1">
    <source>
        <dbReference type="SAM" id="Phobius"/>
    </source>
</evidence>
<evidence type="ECO:0000313" key="3">
    <source>
        <dbReference type="Proteomes" id="UP000703295"/>
    </source>
</evidence>
<keyword evidence="1" id="KW-1133">Transmembrane helix</keyword>
<comment type="caution">
    <text evidence="2">The sequence shown here is derived from an EMBL/GenBank/DDBJ whole genome shotgun (WGS) entry which is preliminary data.</text>
</comment>
<keyword evidence="1" id="KW-0472">Membrane</keyword>
<dbReference type="PROSITE" id="PS51257">
    <property type="entry name" value="PROKAR_LIPOPROTEIN"/>
    <property type="match status" value="1"/>
</dbReference>
<dbReference type="RefSeq" id="WP_204474126.1">
    <property type="nucleotide sequence ID" value="NZ_JACJJW010000003.1"/>
</dbReference>
<keyword evidence="3" id="KW-1185">Reference proteome</keyword>
<organism evidence="2 3">
    <name type="scientific">Bacteroides mediterraneensis</name>
    <dbReference type="NCBI Taxonomy" id="1841856"/>
    <lineage>
        <taxon>Bacteria</taxon>
        <taxon>Pseudomonadati</taxon>
        <taxon>Bacteroidota</taxon>
        <taxon>Bacteroidia</taxon>
        <taxon>Bacteroidales</taxon>
        <taxon>Bacteroidaceae</taxon>
        <taxon>Bacteroides</taxon>
    </lineage>
</organism>
<evidence type="ECO:0008006" key="4">
    <source>
        <dbReference type="Google" id="ProtNLM"/>
    </source>
</evidence>
<dbReference type="InterPro" id="IPR011990">
    <property type="entry name" value="TPR-like_helical_dom_sf"/>
</dbReference>
<accession>A0ABS2ES66</accession>
<feature type="transmembrane region" description="Helical" evidence="1">
    <location>
        <begin position="356"/>
        <end position="373"/>
    </location>
</feature>
<name>A0ABS2ES66_9BACE</name>
<dbReference type="SUPFAM" id="SSF48452">
    <property type="entry name" value="TPR-like"/>
    <property type="match status" value="1"/>
</dbReference>
<reference evidence="2 3" key="1">
    <citation type="journal article" date="2021" name="Sci. Rep.">
        <title>The distribution of antibiotic resistance genes in chicken gut microbiota commensals.</title>
        <authorList>
            <person name="Juricova H."/>
            <person name="Matiasovicova J."/>
            <person name="Kubasova T."/>
            <person name="Cejkova D."/>
            <person name="Rychlik I."/>
        </authorList>
    </citation>
    <scope>NUCLEOTIDE SEQUENCE [LARGE SCALE GENOMIC DNA]</scope>
    <source>
        <strain evidence="2 3">An801</strain>
    </source>
</reference>
<proteinExistence type="predicted"/>
<evidence type="ECO:0000313" key="2">
    <source>
        <dbReference type="EMBL" id="MBM6757416.1"/>
    </source>
</evidence>
<dbReference type="Gene3D" id="1.25.40.10">
    <property type="entry name" value="Tetratricopeptide repeat domain"/>
    <property type="match status" value="1"/>
</dbReference>
<dbReference type="EMBL" id="JACJJW010000003">
    <property type="protein sequence ID" value="MBM6757416.1"/>
    <property type="molecule type" value="Genomic_DNA"/>
</dbReference>
<keyword evidence="1" id="KW-0812">Transmembrane</keyword>
<sequence length="533" mass="61274">MRNILYVIILAVALCACNNSTQKERILDTAESMAVEHPDSAQTILETLYPYSKLTQQQRARCGILLATTKLQQSKAFASDSLLDNSVSYFKQNCDSIELFKAYQLKVYQAMWRGQQDSMFYYWQQSINMIGEGNKTQLYSLYMKLADIYCEPSAEKDYNKAILYAREALTYAETAQQKAYALHQIGACYGFINENDSALVYIARAIDFSQQDKGESNYTTYVLNYANTPGVNYEKAKSYLTELPENSLGRLITLGFLNLNNRHTGIAKYFCDKADSLYSSAPDKYSINTYNSLRILNACVKYTLGEEVSASEGISRNDSISQVISRKEALNNEISSNNLLLQKHIHESQLRTQRKIVIILSIVFFGIILFFLYDRNNKKRYIKIRKELDQIRVNQIELQSIDSENDQNSELTKIWKKRVEICRDNFIRNGWMKKLQILEGNDKHSNGSFLPPAERDKLRKQLFEEFTDMIIDIKAAGNGVNLDDLTLCLFCLLKINNTTISKCMGASENAIRTRKSRLKEKLDPQMYQFIFGR</sequence>
<dbReference type="Proteomes" id="UP000703295">
    <property type="component" value="Unassembled WGS sequence"/>
</dbReference>
<protein>
    <recommendedName>
        <fullName evidence="4">Tetratricopeptide repeat protein</fullName>
    </recommendedName>
</protein>
<gene>
    <name evidence="2" type="ORF">H6A31_01680</name>
</gene>